<organism evidence="4">
    <name type="scientific">uncultured Caudovirales phage</name>
    <dbReference type="NCBI Taxonomy" id="2100421"/>
    <lineage>
        <taxon>Viruses</taxon>
        <taxon>Duplodnaviria</taxon>
        <taxon>Heunggongvirae</taxon>
        <taxon>Uroviricota</taxon>
        <taxon>Caudoviricetes</taxon>
        <taxon>Peduoviridae</taxon>
        <taxon>Maltschvirus</taxon>
        <taxon>Maltschvirus maltsch</taxon>
    </lineage>
</organism>
<proteinExistence type="predicted"/>
<dbReference type="CDD" id="cd12797">
    <property type="entry name" value="M23_peptidase"/>
    <property type="match status" value="1"/>
</dbReference>
<dbReference type="InterPro" id="IPR016047">
    <property type="entry name" value="M23ase_b-sheet_dom"/>
</dbReference>
<protein>
    <submittedName>
        <fullName evidence="4">Peptidase M23</fullName>
    </submittedName>
</protein>
<evidence type="ECO:0000256" key="1">
    <source>
        <dbReference type="ARBA" id="ARBA00022529"/>
    </source>
</evidence>
<dbReference type="EMBL" id="LR797213">
    <property type="protein sequence ID" value="CAB4194579.1"/>
    <property type="molecule type" value="Genomic_DNA"/>
</dbReference>
<dbReference type="PANTHER" id="PTHR21666:SF270">
    <property type="entry name" value="MUREIN HYDROLASE ACTIVATOR ENVC"/>
    <property type="match status" value="1"/>
</dbReference>
<evidence type="ECO:0000313" key="4">
    <source>
        <dbReference type="EMBL" id="CAB4194579.1"/>
    </source>
</evidence>
<dbReference type="PANTHER" id="PTHR21666">
    <property type="entry name" value="PEPTIDASE-RELATED"/>
    <property type="match status" value="1"/>
</dbReference>
<keyword evidence="2" id="KW-0081">Bacteriolytic enzyme</keyword>
<sequence>MAKPIKNGKVTFPYGVKYTGTNAKKGRHKGADFAVKTGTTVYAAVDGVVQHAGPNGVGPTRGWGGAYGIQIIISNSRFADGSAGNFAGYMHLSSVNVKRGQAVKKGDVIGKTGNTGSSTGPHLHFEIQKARFWAGWLGSINPQKWLDS</sequence>
<dbReference type="SUPFAM" id="SSF51261">
    <property type="entry name" value="Duplicated hybrid motif"/>
    <property type="match status" value="1"/>
</dbReference>
<dbReference type="GO" id="GO:0004222">
    <property type="term" value="F:metalloendopeptidase activity"/>
    <property type="evidence" value="ECO:0007669"/>
    <property type="project" value="TreeGrafter"/>
</dbReference>
<dbReference type="InterPro" id="IPR050570">
    <property type="entry name" value="Cell_wall_metabolism_enzyme"/>
</dbReference>
<gene>
    <name evidence="4" type="ORF">UFOVP1264_34</name>
</gene>
<dbReference type="Pfam" id="PF01551">
    <property type="entry name" value="Peptidase_M23"/>
    <property type="match status" value="1"/>
</dbReference>
<dbReference type="GO" id="GO:0031640">
    <property type="term" value="P:killing of cells of another organism"/>
    <property type="evidence" value="ECO:0007669"/>
    <property type="project" value="UniProtKB-KW"/>
</dbReference>
<name>A0A6J5RC45_9CAUD</name>
<feature type="domain" description="M23ase beta-sheet core" evidence="3">
    <location>
        <begin position="27"/>
        <end position="130"/>
    </location>
</feature>
<dbReference type="GO" id="GO:0042742">
    <property type="term" value="P:defense response to bacterium"/>
    <property type="evidence" value="ECO:0007669"/>
    <property type="project" value="UniProtKB-KW"/>
</dbReference>
<reference evidence="4" key="1">
    <citation type="submission" date="2020-05" db="EMBL/GenBank/DDBJ databases">
        <authorList>
            <person name="Chiriac C."/>
            <person name="Salcher M."/>
            <person name="Ghai R."/>
            <person name="Kavagutti S V."/>
        </authorList>
    </citation>
    <scope>NUCLEOTIDE SEQUENCE</scope>
</reference>
<dbReference type="InterPro" id="IPR011055">
    <property type="entry name" value="Dup_hybrid_motif"/>
</dbReference>
<keyword evidence="1" id="KW-0929">Antimicrobial</keyword>
<evidence type="ECO:0000256" key="2">
    <source>
        <dbReference type="ARBA" id="ARBA00022638"/>
    </source>
</evidence>
<accession>A0A6J5RC45</accession>
<evidence type="ECO:0000259" key="3">
    <source>
        <dbReference type="Pfam" id="PF01551"/>
    </source>
</evidence>
<dbReference type="Gene3D" id="2.70.70.10">
    <property type="entry name" value="Glucose Permease (Domain IIA)"/>
    <property type="match status" value="1"/>
</dbReference>